<evidence type="ECO:0000256" key="1">
    <source>
        <dbReference type="ARBA" id="ARBA00022737"/>
    </source>
</evidence>
<gene>
    <name evidence="4" type="ORF">TM35_000212370</name>
</gene>
<dbReference type="Pfam" id="PF01535">
    <property type="entry name" value="PPR"/>
    <property type="match status" value="1"/>
</dbReference>
<dbReference type="GeneID" id="39986867"/>
<accession>A0A1X0NSQ2</accession>
<keyword evidence="5" id="KW-1185">Reference proteome</keyword>
<name>A0A1X0NSQ2_9TRYP</name>
<dbReference type="OrthoDB" id="185373at2759"/>
<dbReference type="InterPro" id="IPR011990">
    <property type="entry name" value="TPR-like_helical_dom_sf"/>
</dbReference>
<reference evidence="4 5" key="1">
    <citation type="submission" date="2017-03" db="EMBL/GenBank/DDBJ databases">
        <title>An alternative strategy for trypanosome survival in the mammalian bloodstream revealed through genome and transcriptome analysis of the ubiquitous bovine parasite Trypanosoma (Megatrypanum) theileri.</title>
        <authorList>
            <person name="Kelly S."/>
            <person name="Ivens A."/>
            <person name="Mott A."/>
            <person name="O'Neill E."/>
            <person name="Emms D."/>
            <person name="Macleod O."/>
            <person name="Voorheis P."/>
            <person name="Matthews J."/>
            <person name="Matthews K."/>
            <person name="Carrington M."/>
        </authorList>
    </citation>
    <scope>NUCLEOTIDE SEQUENCE [LARGE SCALE GENOMIC DNA]</scope>
    <source>
        <strain evidence="4">Edinburgh</strain>
    </source>
</reference>
<evidence type="ECO:0008006" key="6">
    <source>
        <dbReference type="Google" id="ProtNLM"/>
    </source>
</evidence>
<evidence type="ECO:0000313" key="4">
    <source>
        <dbReference type="EMBL" id="ORC87631.1"/>
    </source>
</evidence>
<dbReference type="RefSeq" id="XP_028881697.1">
    <property type="nucleotide sequence ID" value="XM_029027087.1"/>
</dbReference>
<evidence type="ECO:0000256" key="2">
    <source>
        <dbReference type="PROSITE-ProRule" id="PRU00708"/>
    </source>
</evidence>
<dbReference type="AlphaFoldDB" id="A0A1X0NSQ2"/>
<dbReference type="EMBL" id="NBCO01000021">
    <property type="protein sequence ID" value="ORC87631.1"/>
    <property type="molecule type" value="Genomic_DNA"/>
</dbReference>
<dbReference type="PROSITE" id="PS51375">
    <property type="entry name" value="PPR"/>
    <property type="match status" value="2"/>
</dbReference>
<proteinExistence type="predicted"/>
<organism evidence="4 5">
    <name type="scientific">Trypanosoma theileri</name>
    <dbReference type="NCBI Taxonomy" id="67003"/>
    <lineage>
        <taxon>Eukaryota</taxon>
        <taxon>Discoba</taxon>
        <taxon>Euglenozoa</taxon>
        <taxon>Kinetoplastea</taxon>
        <taxon>Metakinetoplastina</taxon>
        <taxon>Trypanosomatida</taxon>
        <taxon>Trypanosomatidae</taxon>
        <taxon>Trypanosoma</taxon>
    </lineage>
</organism>
<dbReference type="Proteomes" id="UP000192257">
    <property type="component" value="Unassembled WGS sequence"/>
</dbReference>
<dbReference type="PANTHER" id="PTHR47939:SF13">
    <property type="entry name" value="OS03G0201400 PROTEIN"/>
    <property type="match status" value="1"/>
</dbReference>
<keyword evidence="3" id="KW-1133">Transmembrane helix</keyword>
<dbReference type="Gene3D" id="1.25.40.10">
    <property type="entry name" value="Tetratricopeptide repeat domain"/>
    <property type="match status" value="1"/>
</dbReference>
<protein>
    <recommendedName>
        <fullName evidence="6">Pentacotripeptide-repeat region of PRORP domain-containing protein</fullName>
    </recommendedName>
</protein>
<sequence length="387" mass="44527">MRMLVCSYRPCVLGCFNAVRRYSITEMHRDVASRIHPKPTQFFSVRYFSLSSSSVSKSEEETGRSTVDDHSSPVVVSSSSSSALWGRDVDAHRVIFGKPLVKATTVEEVEELFQSSVLARTVSNIQLRRYLEQLAPKDYALAMAAVRGAEKAGLRVDSKTNEILLSKLLDGGQLRKSMELYQSMLKNRLTPTANTYARLMHMCIERDMPEMCQKLFDEMISRGQSPIAENYELYIASLAMENPPKWEKAVEVFDHISQDRRGTYITAAIYNSLMRVYLNMRPFDWRVVYNCYQELRHRKPPIQLEWESYQIVSEALRKGRAGYLRRFLTYMDAWFSVTHFRSLDFLIGVGVYVGSMLILKTIISWIGVWYYKRTITSGKGTNDSVIL</sequence>
<feature type="repeat" description="PPR" evidence="2">
    <location>
        <begin position="157"/>
        <end position="191"/>
    </location>
</feature>
<dbReference type="STRING" id="67003.A0A1X0NSQ2"/>
<evidence type="ECO:0000313" key="5">
    <source>
        <dbReference type="Proteomes" id="UP000192257"/>
    </source>
</evidence>
<comment type="caution">
    <text evidence="4">The sequence shown here is derived from an EMBL/GenBank/DDBJ whole genome shotgun (WGS) entry which is preliminary data.</text>
</comment>
<dbReference type="PANTHER" id="PTHR47939">
    <property type="entry name" value="MEMBRANE-ASSOCIATED SALT-INDUCIBLE PROTEIN-LIKE"/>
    <property type="match status" value="1"/>
</dbReference>
<dbReference type="InterPro" id="IPR002885">
    <property type="entry name" value="PPR_rpt"/>
</dbReference>
<evidence type="ECO:0000256" key="3">
    <source>
        <dbReference type="SAM" id="Phobius"/>
    </source>
</evidence>
<dbReference type="InterPro" id="IPR050667">
    <property type="entry name" value="PPR-containing_protein"/>
</dbReference>
<feature type="transmembrane region" description="Helical" evidence="3">
    <location>
        <begin position="345"/>
        <end position="371"/>
    </location>
</feature>
<keyword evidence="3" id="KW-0472">Membrane</keyword>
<keyword evidence="1" id="KW-0677">Repeat</keyword>
<feature type="repeat" description="PPR" evidence="2">
    <location>
        <begin position="192"/>
        <end position="226"/>
    </location>
</feature>
<dbReference type="VEuPathDB" id="TriTrypDB:TM35_000212370"/>
<keyword evidence="3" id="KW-0812">Transmembrane</keyword>